<evidence type="ECO:0000259" key="10">
    <source>
        <dbReference type="Pfam" id="PF01909"/>
    </source>
</evidence>
<evidence type="ECO:0000256" key="4">
    <source>
        <dbReference type="ARBA" id="ARBA00022695"/>
    </source>
</evidence>
<evidence type="ECO:0000256" key="6">
    <source>
        <dbReference type="ARBA" id="ARBA00022741"/>
    </source>
</evidence>
<evidence type="ECO:0000256" key="9">
    <source>
        <dbReference type="ARBA" id="ARBA00038276"/>
    </source>
</evidence>
<dbReference type="Pfam" id="PF01909">
    <property type="entry name" value="NTP_transf_2"/>
    <property type="match status" value="1"/>
</dbReference>
<dbReference type="AlphaFoldDB" id="A0A6J4KUK8"/>
<dbReference type="InterPro" id="IPR002934">
    <property type="entry name" value="Polymerase_NTP_transf_dom"/>
</dbReference>
<gene>
    <name evidence="11" type="ORF">AVDCRST_MAG68-1405</name>
</gene>
<organism evidence="11">
    <name type="scientific">uncultured Gemmatimonadota bacterium</name>
    <dbReference type="NCBI Taxonomy" id="203437"/>
    <lineage>
        <taxon>Bacteria</taxon>
        <taxon>Pseudomonadati</taxon>
        <taxon>Gemmatimonadota</taxon>
        <taxon>environmental samples</taxon>
    </lineage>
</organism>
<protein>
    <submittedName>
        <fullName evidence="11">Nucleotidyltransferase domain protein, BT0168 group</fullName>
    </submittedName>
</protein>
<evidence type="ECO:0000256" key="7">
    <source>
        <dbReference type="ARBA" id="ARBA00022840"/>
    </source>
</evidence>
<dbReference type="PANTHER" id="PTHR33571:SF12">
    <property type="entry name" value="BSL3053 PROTEIN"/>
    <property type="match status" value="1"/>
</dbReference>
<comment type="similarity">
    <text evidence="9">Belongs to the MntA antitoxin family.</text>
</comment>
<keyword evidence="3 11" id="KW-0808">Transferase</keyword>
<dbReference type="GO" id="GO:0016779">
    <property type="term" value="F:nucleotidyltransferase activity"/>
    <property type="evidence" value="ECO:0007669"/>
    <property type="project" value="UniProtKB-KW"/>
</dbReference>
<dbReference type="GO" id="GO:0046872">
    <property type="term" value="F:metal ion binding"/>
    <property type="evidence" value="ECO:0007669"/>
    <property type="project" value="UniProtKB-KW"/>
</dbReference>
<dbReference type="PANTHER" id="PTHR33571">
    <property type="entry name" value="SSL8005 PROTEIN"/>
    <property type="match status" value="1"/>
</dbReference>
<evidence type="ECO:0000256" key="5">
    <source>
        <dbReference type="ARBA" id="ARBA00022723"/>
    </source>
</evidence>
<evidence type="ECO:0000256" key="1">
    <source>
        <dbReference type="ARBA" id="ARBA00001946"/>
    </source>
</evidence>
<proteinExistence type="inferred from homology"/>
<keyword evidence="5" id="KW-0479">Metal-binding</keyword>
<keyword evidence="7" id="KW-0067">ATP-binding</keyword>
<dbReference type="EMBL" id="CADCTW010000074">
    <property type="protein sequence ID" value="CAA9311903.1"/>
    <property type="molecule type" value="Genomic_DNA"/>
</dbReference>
<evidence type="ECO:0000256" key="8">
    <source>
        <dbReference type="ARBA" id="ARBA00022842"/>
    </source>
</evidence>
<reference evidence="11" key="1">
    <citation type="submission" date="2020-02" db="EMBL/GenBank/DDBJ databases">
        <authorList>
            <person name="Meier V. D."/>
        </authorList>
    </citation>
    <scope>NUCLEOTIDE SEQUENCE</scope>
    <source>
        <strain evidence="11">AVDCRST_MAG68</strain>
    </source>
</reference>
<dbReference type="CDD" id="cd05403">
    <property type="entry name" value="NT_KNTase_like"/>
    <property type="match status" value="1"/>
</dbReference>
<feature type="domain" description="Polymerase nucleotidyl transferase" evidence="10">
    <location>
        <begin position="17"/>
        <end position="88"/>
    </location>
</feature>
<evidence type="ECO:0000313" key="11">
    <source>
        <dbReference type="EMBL" id="CAA9311903.1"/>
    </source>
</evidence>
<keyword evidence="8" id="KW-0460">Magnesium</keyword>
<keyword evidence="6" id="KW-0547">Nucleotide-binding</keyword>
<accession>A0A6J4KUK8</accession>
<evidence type="ECO:0000256" key="2">
    <source>
        <dbReference type="ARBA" id="ARBA00022649"/>
    </source>
</evidence>
<keyword evidence="4" id="KW-0548">Nucleotidyltransferase</keyword>
<name>A0A6J4KUK8_9BACT</name>
<comment type="cofactor">
    <cofactor evidence="1">
        <name>Mg(2+)</name>
        <dbReference type="ChEBI" id="CHEBI:18420"/>
    </cofactor>
</comment>
<dbReference type="GO" id="GO:0005524">
    <property type="term" value="F:ATP binding"/>
    <property type="evidence" value="ECO:0007669"/>
    <property type="project" value="UniProtKB-KW"/>
</dbReference>
<dbReference type="Gene3D" id="3.30.460.10">
    <property type="entry name" value="Beta Polymerase, domain 2"/>
    <property type="match status" value="1"/>
</dbReference>
<dbReference type="InterPro" id="IPR043519">
    <property type="entry name" value="NT_sf"/>
</dbReference>
<evidence type="ECO:0000256" key="3">
    <source>
        <dbReference type="ARBA" id="ARBA00022679"/>
    </source>
</evidence>
<keyword evidence="2" id="KW-1277">Toxin-antitoxin system</keyword>
<sequence>METLTKEQVVERLEHAREQIQALGIRRIALFGSVVRGEARADSDVDFLVEFDPARKTFRNFMALSFFLETLFEKRVELVTTESLSPFIGPHILREAEDVLLAA</sequence>
<dbReference type="SUPFAM" id="SSF81301">
    <property type="entry name" value="Nucleotidyltransferase"/>
    <property type="match status" value="1"/>
</dbReference>
<dbReference type="InterPro" id="IPR052038">
    <property type="entry name" value="Type-VII_TA_antitoxin"/>
</dbReference>